<dbReference type="GO" id="GO:0005524">
    <property type="term" value="F:ATP binding"/>
    <property type="evidence" value="ECO:0007669"/>
    <property type="project" value="UniProtKB-KW"/>
</dbReference>
<feature type="transmembrane region" description="Helical" evidence="9">
    <location>
        <begin position="280"/>
        <end position="302"/>
    </location>
</feature>
<keyword evidence="5" id="KW-0547">Nucleotide-binding</keyword>
<comment type="subcellular location">
    <subcellularLocation>
        <location evidence="1">Cell membrane</location>
        <topology evidence="1">Multi-pass membrane protein</topology>
    </subcellularLocation>
</comment>
<evidence type="ECO:0000259" key="11">
    <source>
        <dbReference type="PROSITE" id="PS50929"/>
    </source>
</evidence>
<dbReference type="InterPro" id="IPR036640">
    <property type="entry name" value="ABC1_TM_sf"/>
</dbReference>
<dbReference type="EMBL" id="CP002432">
    <property type="protein sequence ID" value="ADU65198.1"/>
    <property type="molecule type" value="Genomic_DNA"/>
</dbReference>
<dbReference type="CDD" id="cd07346">
    <property type="entry name" value="ABC_6TM_exporters"/>
    <property type="match status" value="1"/>
</dbReference>
<evidence type="ECO:0000256" key="7">
    <source>
        <dbReference type="ARBA" id="ARBA00022989"/>
    </source>
</evidence>
<evidence type="ECO:0000256" key="1">
    <source>
        <dbReference type="ARBA" id="ARBA00004651"/>
    </source>
</evidence>
<evidence type="ECO:0000256" key="6">
    <source>
        <dbReference type="ARBA" id="ARBA00022840"/>
    </source>
</evidence>
<dbReference type="GO" id="GO:0140359">
    <property type="term" value="F:ABC-type transporter activity"/>
    <property type="evidence" value="ECO:0007669"/>
    <property type="project" value="InterPro"/>
</dbReference>
<dbReference type="RefSeq" id="WP_013505087.1">
    <property type="nucleotide sequence ID" value="NC_014836.1"/>
</dbReference>
<protein>
    <submittedName>
        <fullName evidence="12">ABC transporter related protein</fullName>
    </submittedName>
</protein>
<dbReference type="eggNOG" id="COG1132">
    <property type="taxonomic scope" value="Bacteria"/>
</dbReference>
<dbReference type="Gene3D" id="3.40.50.300">
    <property type="entry name" value="P-loop containing nucleotide triphosphate hydrolases"/>
    <property type="match status" value="1"/>
</dbReference>
<gene>
    <name evidence="12" type="ordered locus">Selin_0445</name>
</gene>
<keyword evidence="4 9" id="KW-0812">Transmembrane</keyword>
<dbReference type="PROSITE" id="PS50893">
    <property type="entry name" value="ABC_TRANSPORTER_2"/>
    <property type="match status" value="1"/>
</dbReference>
<accession>E6W072</accession>
<evidence type="ECO:0000256" key="8">
    <source>
        <dbReference type="ARBA" id="ARBA00023136"/>
    </source>
</evidence>
<dbReference type="Gene3D" id="1.20.1560.10">
    <property type="entry name" value="ABC transporter type 1, transmembrane domain"/>
    <property type="match status" value="1"/>
</dbReference>
<keyword evidence="6" id="KW-0067">ATP-binding</keyword>
<feature type="transmembrane region" description="Helical" evidence="9">
    <location>
        <begin position="169"/>
        <end position="189"/>
    </location>
</feature>
<evidence type="ECO:0000256" key="2">
    <source>
        <dbReference type="ARBA" id="ARBA00022448"/>
    </source>
</evidence>
<dbReference type="GO" id="GO:0034040">
    <property type="term" value="F:ATPase-coupled lipid transmembrane transporter activity"/>
    <property type="evidence" value="ECO:0007669"/>
    <property type="project" value="TreeGrafter"/>
</dbReference>
<dbReference type="FunFam" id="3.40.50.300:FF:000221">
    <property type="entry name" value="Multidrug ABC transporter ATP-binding protein"/>
    <property type="match status" value="1"/>
</dbReference>
<evidence type="ECO:0000256" key="5">
    <source>
        <dbReference type="ARBA" id="ARBA00022741"/>
    </source>
</evidence>
<dbReference type="OrthoDB" id="9759820at2"/>
<evidence type="ECO:0000256" key="4">
    <source>
        <dbReference type="ARBA" id="ARBA00022692"/>
    </source>
</evidence>
<dbReference type="InterPro" id="IPR003593">
    <property type="entry name" value="AAA+_ATPase"/>
</dbReference>
<dbReference type="SUPFAM" id="SSF90123">
    <property type="entry name" value="ABC transporter transmembrane region"/>
    <property type="match status" value="1"/>
</dbReference>
<dbReference type="Proteomes" id="UP000002572">
    <property type="component" value="Chromosome"/>
</dbReference>
<dbReference type="HOGENOM" id="CLU_000604_84_3_0"/>
<dbReference type="PROSITE" id="PS00211">
    <property type="entry name" value="ABC_TRANSPORTER_1"/>
    <property type="match status" value="1"/>
</dbReference>
<keyword evidence="3" id="KW-1003">Cell membrane</keyword>
<dbReference type="KEGG" id="din:Selin_0445"/>
<dbReference type="Pfam" id="PF00005">
    <property type="entry name" value="ABC_tran"/>
    <property type="match status" value="1"/>
</dbReference>
<keyword evidence="13" id="KW-1185">Reference proteome</keyword>
<keyword evidence="2" id="KW-0813">Transport</keyword>
<keyword evidence="7 9" id="KW-1133">Transmembrane helix</keyword>
<feature type="transmembrane region" description="Helical" evidence="9">
    <location>
        <begin position="80"/>
        <end position="103"/>
    </location>
</feature>
<reference evidence="12 13" key="1">
    <citation type="submission" date="2010-12" db="EMBL/GenBank/DDBJ databases">
        <title>Complete sequence of Desulfurispirillum indicum S5.</title>
        <authorList>
            <consortium name="US DOE Joint Genome Institute"/>
            <person name="Lucas S."/>
            <person name="Copeland A."/>
            <person name="Lapidus A."/>
            <person name="Cheng J.-F."/>
            <person name="Goodwin L."/>
            <person name="Pitluck S."/>
            <person name="Chertkov O."/>
            <person name="Held B."/>
            <person name="Detter J.C."/>
            <person name="Han C."/>
            <person name="Tapia R."/>
            <person name="Land M."/>
            <person name="Hauser L."/>
            <person name="Kyrpides N."/>
            <person name="Ivanova N."/>
            <person name="Mikhailova N."/>
            <person name="Haggblom M."/>
            <person name="Rauschenbach I."/>
            <person name="Bini E."/>
            <person name="Woyke T."/>
        </authorList>
    </citation>
    <scope>NUCLEOTIDE SEQUENCE [LARGE SCALE GENOMIC DNA]</scope>
    <source>
        <strain evidence="13">ATCC BAA-1389 / DSM 22839 / S5</strain>
    </source>
</reference>
<dbReference type="STRING" id="653733.Selin_0445"/>
<dbReference type="PANTHER" id="PTHR24221:SF233">
    <property type="entry name" value="ATP-BINDING_PERMEASE FUSION ABC TRANSPORTER-RELATED"/>
    <property type="match status" value="1"/>
</dbReference>
<dbReference type="InterPro" id="IPR027417">
    <property type="entry name" value="P-loop_NTPase"/>
</dbReference>
<feature type="domain" description="ABC transporter" evidence="10">
    <location>
        <begin position="371"/>
        <end position="604"/>
    </location>
</feature>
<keyword evidence="8 9" id="KW-0472">Membrane</keyword>
<proteinExistence type="predicted"/>
<dbReference type="InterPro" id="IPR039421">
    <property type="entry name" value="Type_1_exporter"/>
</dbReference>
<evidence type="ECO:0000313" key="13">
    <source>
        <dbReference type="Proteomes" id="UP000002572"/>
    </source>
</evidence>
<evidence type="ECO:0000313" key="12">
    <source>
        <dbReference type="EMBL" id="ADU65198.1"/>
    </source>
</evidence>
<dbReference type="Pfam" id="PF00664">
    <property type="entry name" value="ABC_membrane"/>
    <property type="match status" value="1"/>
</dbReference>
<name>E6W072_DESIS</name>
<feature type="transmembrane region" description="Helical" evidence="9">
    <location>
        <begin position="195"/>
        <end position="212"/>
    </location>
</feature>
<dbReference type="GO" id="GO:0005886">
    <property type="term" value="C:plasma membrane"/>
    <property type="evidence" value="ECO:0007669"/>
    <property type="project" value="UniProtKB-SubCell"/>
</dbReference>
<dbReference type="PANTHER" id="PTHR24221">
    <property type="entry name" value="ATP-BINDING CASSETTE SUB-FAMILY B"/>
    <property type="match status" value="1"/>
</dbReference>
<dbReference type="InterPro" id="IPR011527">
    <property type="entry name" value="ABC1_TM_dom"/>
</dbReference>
<dbReference type="InterPro" id="IPR017871">
    <property type="entry name" value="ABC_transporter-like_CS"/>
</dbReference>
<dbReference type="SMART" id="SM00382">
    <property type="entry name" value="AAA"/>
    <property type="match status" value="1"/>
</dbReference>
<evidence type="ECO:0000256" key="9">
    <source>
        <dbReference type="SAM" id="Phobius"/>
    </source>
</evidence>
<dbReference type="SUPFAM" id="SSF52540">
    <property type="entry name" value="P-loop containing nucleoside triphosphate hydrolases"/>
    <property type="match status" value="1"/>
</dbReference>
<dbReference type="InterPro" id="IPR003439">
    <property type="entry name" value="ABC_transporter-like_ATP-bd"/>
</dbReference>
<feature type="transmembrane region" description="Helical" evidence="9">
    <location>
        <begin position="36"/>
        <end position="60"/>
    </location>
</feature>
<dbReference type="PROSITE" id="PS50929">
    <property type="entry name" value="ABC_TM1F"/>
    <property type="match status" value="1"/>
</dbReference>
<dbReference type="GO" id="GO:0016887">
    <property type="term" value="F:ATP hydrolysis activity"/>
    <property type="evidence" value="ECO:0007669"/>
    <property type="project" value="InterPro"/>
</dbReference>
<evidence type="ECO:0000256" key="3">
    <source>
        <dbReference type="ARBA" id="ARBA00022475"/>
    </source>
</evidence>
<dbReference type="AlphaFoldDB" id="E6W072"/>
<feature type="domain" description="ABC transmembrane type-1" evidence="11">
    <location>
        <begin position="42"/>
        <end position="336"/>
    </location>
</feature>
<organism evidence="12 13">
    <name type="scientific">Desulfurispirillum indicum (strain ATCC BAA-1389 / DSM 22839 / S5)</name>
    <dbReference type="NCBI Taxonomy" id="653733"/>
    <lineage>
        <taxon>Bacteria</taxon>
        <taxon>Pseudomonadati</taxon>
        <taxon>Chrysiogenota</taxon>
        <taxon>Chrysiogenia</taxon>
        <taxon>Chrysiogenales</taxon>
        <taxon>Chrysiogenaceae</taxon>
        <taxon>Desulfurispirillum</taxon>
    </lineage>
</organism>
<sequence>MTGETRTDTAKPSGAVKPYSWRDITARVLVHRRHLIMANAIALLAALVSIPVPLLIPLLVDEVLLAQPGTLVSLSQWLLPTAWHGAVATVLLILLITLSLRTLSAGLGVWQMRQFTRIAKDVTFELRSALLSRLQRVTMARYESIGSGSMNAYLVNDVDTLDQFLGSSVAKLLISVLSIAGAGVILFFIHWQLALFLICFNPVVVYFTIKVGRQVKHLKRQENQAVEVFQQSLSETLDAFAQVRASGREQAFFDRLRLYAGAIRGHADAYAWKSEAASRFSFLIFMFGFDIFRAMAMLTVVFSDLSIGQMFAVFNYLWFIMGPVQDVLSIQYGYQAANGALERINRTLDLEEEPIYPPRQNPFAGKLSTALSLEGVTFGYRDDEPVLRNINMEIAAGEKVAFVGASGGGKTTLIQLLVGFHRPQQGRILFDGVPVEEIGYETLRNHIATVLQHPPMFHDSVRMNITLGREASDEQLWEALRIAQLRDTIMQLPDQLETIVGRQGLKLSGGQRQRLAIARMILQDPRVVILDEATSALDIDTERALHKALAEYLKGRTTIIVAHRLSAVRQAERIIVFEDGRIAQQGSHSELIRTSGIYSSLYLHESH</sequence>
<evidence type="ECO:0000259" key="10">
    <source>
        <dbReference type="PROSITE" id="PS50893"/>
    </source>
</evidence>
<dbReference type="InParanoid" id="E6W072"/>